<organism evidence="5 6">
    <name type="scientific">Maricaulis salignorans</name>
    <dbReference type="NCBI Taxonomy" id="144026"/>
    <lineage>
        <taxon>Bacteria</taxon>
        <taxon>Pseudomonadati</taxon>
        <taxon>Pseudomonadota</taxon>
        <taxon>Alphaproteobacteria</taxon>
        <taxon>Maricaulales</taxon>
        <taxon>Maricaulaceae</taxon>
        <taxon>Maricaulis</taxon>
    </lineage>
</organism>
<dbReference type="InterPro" id="IPR006913">
    <property type="entry name" value="CENP-V/GFA"/>
</dbReference>
<dbReference type="AlphaFoldDB" id="A0A1G9P1N9"/>
<dbReference type="Proteomes" id="UP000199759">
    <property type="component" value="Unassembled WGS sequence"/>
</dbReference>
<keyword evidence="2" id="KW-0479">Metal-binding</keyword>
<dbReference type="PANTHER" id="PTHR28620:SF1">
    <property type="entry name" value="CENP-V_GFA DOMAIN-CONTAINING PROTEIN"/>
    <property type="match status" value="1"/>
</dbReference>
<dbReference type="PANTHER" id="PTHR28620">
    <property type="entry name" value="CENTROMERE PROTEIN V"/>
    <property type="match status" value="1"/>
</dbReference>
<dbReference type="Pfam" id="PF04828">
    <property type="entry name" value="GFA"/>
    <property type="match status" value="1"/>
</dbReference>
<comment type="similarity">
    <text evidence="1">Belongs to the Gfa family.</text>
</comment>
<name>A0A1G9P1N9_9PROT</name>
<evidence type="ECO:0000259" key="4">
    <source>
        <dbReference type="PROSITE" id="PS51891"/>
    </source>
</evidence>
<protein>
    <submittedName>
        <fullName evidence="5">Uncharacterized conserved protein</fullName>
    </submittedName>
</protein>
<dbReference type="SUPFAM" id="SSF51316">
    <property type="entry name" value="Mss4-like"/>
    <property type="match status" value="1"/>
</dbReference>
<reference evidence="5 6" key="1">
    <citation type="submission" date="2016-10" db="EMBL/GenBank/DDBJ databases">
        <authorList>
            <person name="de Groot N.N."/>
        </authorList>
    </citation>
    <scope>NUCLEOTIDE SEQUENCE [LARGE SCALE GENOMIC DNA]</scope>
    <source>
        <strain evidence="5 6">DSM 16077</strain>
    </source>
</reference>
<evidence type="ECO:0000313" key="6">
    <source>
        <dbReference type="Proteomes" id="UP000199759"/>
    </source>
</evidence>
<evidence type="ECO:0000256" key="1">
    <source>
        <dbReference type="ARBA" id="ARBA00005495"/>
    </source>
</evidence>
<dbReference type="EMBL" id="FNHG01000003">
    <property type="protein sequence ID" value="SDL92766.1"/>
    <property type="molecule type" value="Genomic_DNA"/>
</dbReference>
<dbReference type="STRING" id="144026.SAMN04488568_10380"/>
<keyword evidence="3" id="KW-0862">Zinc</keyword>
<evidence type="ECO:0000313" key="5">
    <source>
        <dbReference type="EMBL" id="SDL92766.1"/>
    </source>
</evidence>
<proteinExistence type="inferred from homology"/>
<dbReference type="GO" id="GO:0016846">
    <property type="term" value="F:carbon-sulfur lyase activity"/>
    <property type="evidence" value="ECO:0007669"/>
    <property type="project" value="InterPro"/>
</dbReference>
<dbReference type="InterPro" id="IPR052355">
    <property type="entry name" value="CENP-V-like"/>
</dbReference>
<dbReference type="InterPro" id="IPR011057">
    <property type="entry name" value="Mss4-like_sf"/>
</dbReference>
<sequence length="119" mass="13394">MMDGQCHCGAVRWTLSIEPDWLTRCNCSYCRRAQALWAHADRARVTLDYRADSVVRYLQGDQTLAFISCKRCGCTTHWEGADPAAGGRMALNAHMAEPSAIEGLRIRHFDGADSWEFLD</sequence>
<feature type="domain" description="CENP-V/GFA" evidence="4">
    <location>
        <begin position="2"/>
        <end position="116"/>
    </location>
</feature>
<gene>
    <name evidence="5" type="ORF">SAMN04488568_10380</name>
</gene>
<dbReference type="PROSITE" id="PS51891">
    <property type="entry name" value="CENP_V_GFA"/>
    <property type="match status" value="1"/>
</dbReference>
<dbReference type="Gene3D" id="2.170.150.70">
    <property type="match status" value="1"/>
</dbReference>
<dbReference type="GO" id="GO:0046872">
    <property type="term" value="F:metal ion binding"/>
    <property type="evidence" value="ECO:0007669"/>
    <property type="project" value="UniProtKB-KW"/>
</dbReference>
<evidence type="ECO:0000256" key="2">
    <source>
        <dbReference type="ARBA" id="ARBA00022723"/>
    </source>
</evidence>
<evidence type="ECO:0000256" key="3">
    <source>
        <dbReference type="ARBA" id="ARBA00022833"/>
    </source>
</evidence>
<dbReference type="OrthoDB" id="9807246at2"/>
<keyword evidence="6" id="KW-1185">Reference proteome</keyword>
<accession>A0A1G9P1N9</accession>